<dbReference type="PANTHER" id="PTHR24148:SF78">
    <property type="entry name" value="HETEROKARYON INCOMPATIBILITY DOMAIN-CONTAINING PROTEIN"/>
    <property type="match status" value="1"/>
</dbReference>
<dbReference type="PANTHER" id="PTHR24148">
    <property type="entry name" value="ANKYRIN REPEAT DOMAIN-CONTAINING PROTEIN 39 HOMOLOG-RELATED"/>
    <property type="match status" value="1"/>
</dbReference>
<name>A0A6A5WA06_9PLEO</name>
<reference evidence="2" key="1">
    <citation type="journal article" date="2020" name="Stud. Mycol.">
        <title>101 Dothideomycetes genomes: a test case for predicting lifestyles and emergence of pathogens.</title>
        <authorList>
            <person name="Haridas S."/>
            <person name="Albert R."/>
            <person name="Binder M."/>
            <person name="Bloem J."/>
            <person name="Labutti K."/>
            <person name="Salamov A."/>
            <person name="Andreopoulos B."/>
            <person name="Baker S."/>
            <person name="Barry K."/>
            <person name="Bills G."/>
            <person name="Bluhm B."/>
            <person name="Cannon C."/>
            <person name="Castanera R."/>
            <person name="Culley D."/>
            <person name="Daum C."/>
            <person name="Ezra D."/>
            <person name="Gonzalez J."/>
            <person name="Henrissat B."/>
            <person name="Kuo A."/>
            <person name="Liang C."/>
            <person name="Lipzen A."/>
            <person name="Lutzoni F."/>
            <person name="Magnuson J."/>
            <person name="Mondo S."/>
            <person name="Nolan M."/>
            <person name="Ohm R."/>
            <person name="Pangilinan J."/>
            <person name="Park H.-J."/>
            <person name="Ramirez L."/>
            <person name="Alfaro M."/>
            <person name="Sun H."/>
            <person name="Tritt A."/>
            <person name="Yoshinaga Y."/>
            <person name="Zwiers L.-H."/>
            <person name="Turgeon B."/>
            <person name="Goodwin S."/>
            <person name="Spatafora J."/>
            <person name="Crous P."/>
            <person name="Grigoriev I."/>
        </authorList>
    </citation>
    <scope>NUCLEOTIDE SEQUENCE</scope>
    <source>
        <strain evidence="2">CBS 123094</strain>
    </source>
</reference>
<dbReference type="AlphaFoldDB" id="A0A6A5WA06"/>
<proteinExistence type="predicted"/>
<dbReference type="InterPro" id="IPR010730">
    <property type="entry name" value="HET"/>
</dbReference>
<dbReference type="InterPro" id="IPR052895">
    <property type="entry name" value="HetReg/Transcr_Mod"/>
</dbReference>
<dbReference type="EMBL" id="ML977605">
    <property type="protein sequence ID" value="KAF1998247.1"/>
    <property type="molecule type" value="Genomic_DNA"/>
</dbReference>
<dbReference type="OrthoDB" id="194358at2759"/>
<evidence type="ECO:0000313" key="2">
    <source>
        <dbReference type="EMBL" id="KAF1998247.1"/>
    </source>
</evidence>
<evidence type="ECO:0000313" key="3">
    <source>
        <dbReference type="Proteomes" id="UP000799779"/>
    </source>
</evidence>
<feature type="non-terminal residue" evidence="2">
    <location>
        <position position="480"/>
    </location>
</feature>
<dbReference type="Pfam" id="PF06985">
    <property type="entry name" value="HET"/>
    <property type="match status" value="1"/>
</dbReference>
<protein>
    <submittedName>
        <fullName evidence="2">HET-domain-containing protein</fullName>
    </submittedName>
</protein>
<organism evidence="2 3">
    <name type="scientific">Amniculicola lignicola CBS 123094</name>
    <dbReference type="NCBI Taxonomy" id="1392246"/>
    <lineage>
        <taxon>Eukaryota</taxon>
        <taxon>Fungi</taxon>
        <taxon>Dikarya</taxon>
        <taxon>Ascomycota</taxon>
        <taxon>Pezizomycotina</taxon>
        <taxon>Dothideomycetes</taxon>
        <taxon>Pleosporomycetidae</taxon>
        <taxon>Pleosporales</taxon>
        <taxon>Amniculicolaceae</taxon>
        <taxon>Amniculicola</taxon>
    </lineage>
</organism>
<feature type="domain" description="Heterokaryon incompatibility" evidence="1">
    <location>
        <begin position="47"/>
        <end position="207"/>
    </location>
</feature>
<dbReference type="Proteomes" id="UP000799779">
    <property type="component" value="Unassembled WGS sequence"/>
</dbReference>
<keyword evidence="3" id="KW-1185">Reference proteome</keyword>
<accession>A0A6A5WA06</accession>
<evidence type="ECO:0000259" key="1">
    <source>
        <dbReference type="Pfam" id="PF06985"/>
    </source>
</evidence>
<gene>
    <name evidence="2" type="ORF">P154DRAFT_439463</name>
</gene>
<sequence length="480" mass="55671">MNPYQYSPLLPKPNSVRLLRLRAGDKAEIRVQIYDYFIDSSRPTHEYEALSYVWGDASQTKRIIVEDRLGGSELGYLDITLNLHTALCRLRNPGLDRFLWVDAVCINQSDIKERDRQVQLMVKIYASATRVIVWLGEMANESDWVIKMIRNAARAAQRKLGVRVWPTPSKENERDQNLEKWRDAHTSKMLLAFLSRPWFRRVWVLQEVAAAQSILILCGREELPGQAFSRGLDNLQVLHNLQNARLKNQIQAIIYLIDWIIDPAHYSNLGILPLGELVDMFQVHEATDRRDKVYALLAMSSQDLERTFRVDYNIVWSVLFDRLVKSIFGNAVEVMTWNNRERALIRTEGGVLGRITGVERGCGFSMQTLHIKTRELWTCQSSTHAEETTRRRMAWTIECSVQNSANVIQADDILVYLRGAKYPSIIRLSYDHFKIIAAVARPQLFRIPAMDWDGNWEDFSELMPTTAKDLTLLWDWEWSE</sequence>